<sequence>MLTNKESFRLLYQSINELSVELGSNQLDTKSISLLFLEFNFEYEVFEKVHIAIIKYIAHRQVEEIKYKDLCSIIDDNIPDDRFVTEYIK</sequence>
<protein>
    <submittedName>
        <fullName evidence="1">Uncharacterized protein</fullName>
    </submittedName>
</protein>
<dbReference type="RefSeq" id="WP_251521782.1">
    <property type="nucleotide sequence ID" value="NZ_CP128355.1"/>
</dbReference>
<dbReference type="EMBL" id="CP128355">
    <property type="protein sequence ID" value="XAF71087.1"/>
    <property type="molecule type" value="Genomic_DNA"/>
</dbReference>
<accession>A0ABZ3EEY3</accession>
<reference evidence="1 2" key="1">
    <citation type="journal article" date="2024" name="Pathogens">
        <title>Staphylococcus hsinchuensis sp. nov., Isolated from Soymilk.</title>
        <authorList>
            <person name="Wang Y.T."/>
            <person name="Lin Y.C."/>
            <person name="Hsieh Y.H."/>
            <person name="Lin Y.T."/>
            <person name="Hamada M."/>
            <person name="Chen C.C."/>
            <person name="Liou J.S."/>
            <person name="Lee A.Y."/>
            <person name="Zhang W.L."/>
            <person name="Chen Y.T."/>
            <person name="Huang C.H."/>
        </authorList>
    </citation>
    <scope>NUCLEOTIDE SEQUENCE [LARGE SCALE GENOMIC DNA]</scope>
    <source>
        <strain evidence="1 2">H164</strain>
    </source>
</reference>
<keyword evidence="2" id="KW-1185">Reference proteome</keyword>
<evidence type="ECO:0000313" key="2">
    <source>
        <dbReference type="Proteomes" id="UP001436297"/>
    </source>
</evidence>
<evidence type="ECO:0000313" key="1">
    <source>
        <dbReference type="EMBL" id="XAF71087.1"/>
    </source>
</evidence>
<organism evidence="1 2">
    <name type="scientific">Staphylococcus hsinchuensis</name>
    <dbReference type="NCBI Taxonomy" id="3051183"/>
    <lineage>
        <taxon>Bacteria</taxon>
        <taxon>Bacillati</taxon>
        <taxon>Bacillota</taxon>
        <taxon>Bacilli</taxon>
        <taxon>Bacillales</taxon>
        <taxon>Staphylococcaceae</taxon>
        <taxon>Staphylococcus</taxon>
    </lineage>
</organism>
<proteinExistence type="predicted"/>
<gene>
    <name evidence="1" type="ORF">QQM35_02910</name>
</gene>
<name>A0ABZ3EEY3_9STAP</name>
<dbReference type="Proteomes" id="UP001436297">
    <property type="component" value="Chromosome"/>
</dbReference>